<dbReference type="InterPro" id="IPR057326">
    <property type="entry name" value="KR_dom"/>
</dbReference>
<dbReference type="CDD" id="cd00833">
    <property type="entry name" value="PKS"/>
    <property type="match status" value="1"/>
</dbReference>
<evidence type="ECO:0000256" key="2">
    <source>
        <dbReference type="ARBA" id="ARBA00006432"/>
    </source>
</evidence>
<dbReference type="GO" id="GO:0006633">
    <property type="term" value="P:fatty acid biosynthetic process"/>
    <property type="evidence" value="ECO:0007669"/>
    <property type="project" value="UniProtKB-UniPathway"/>
</dbReference>
<dbReference type="InterPro" id="IPR050091">
    <property type="entry name" value="PKS_NRPS_Biosynth_Enz"/>
</dbReference>
<keyword evidence="8" id="KW-0443">Lipid metabolism</keyword>
<dbReference type="InterPro" id="IPR016036">
    <property type="entry name" value="Malonyl_transacylase_ACP-bd"/>
</dbReference>
<evidence type="ECO:0000256" key="1">
    <source>
        <dbReference type="ARBA" id="ARBA00005194"/>
    </source>
</evidence>
<sequence>MRSILEIFQERKRTDSLKTIFTIIKNEHEFINITYSKLYENSLKIAAFLSRQKNGSHSSLLLIPPGEEYIYAIFGCLLAGVIAVPAYPPTNNKKIDRLKYILNNAGSNNVITLKRLADDVSSIAPNVNSIEDMLAVDSIGFIPKKVTPEDIAFLQYTSASTGDPKGVIVTHQNLIANSNSIQKSLKSTYKDLFGSWLPPYHDMGLIGCIIYPFIVNMTSILMVPTFFIKKPYQWLKVISDLKITISPSPNFAYELWTRTVKEEQKKALDLQHWRIALNGAEPINATTLERFAQAFAVCGFNRKALFPAYGLAEATLMVTGKIENEPLVSCLVDKKALRNNKIEFTKNESDSTCLISSGQFNQGFDIKIINPKTLVSLKPYQIGEIICAGLSVTQGYWQASKLNEQLFCSPKPNLENKSYLRTGDLGFIDDKSNLYVTGRIKDIIIIYGRNYYPQDIELSIVNSHSALSINSNIAFAQNEAGQDRLIIVQEVPRHTKEFSGLFDEIINICIVEHDILPDRIVLIKKGSLPKTSSGKVQRNACRQQLAAGLLPIISEWKSVSYNEISNNNTSSPAVFSQKDSNQSVSNWIKTWLANYLNLSIEQIDPNKNFAYYGLNSVIAMEFCTALQTSLNYDFNPALLWQYSTVNLLANYLIDPQKQSSILKPLPIEDLSLEPIAIVGIGCRFPGDVNSPEEYWNLLCNGSDGITEVPAERWSVDDYSGSPNTTSKIASSRGGFIKHIKEFDAMLFNISPREAEVMDPQHRILLEVTWEALERANIEPLSISNSNCAVLVGLGTNDFGYLIHDSSVAFHTNTYFNIGNSHSAASGRLAYFYNLHGPVMSIDTACSSSLVAIYNAFQNLQNKKCDLAIAGGVNCILDPFISIGLSNANMLAPDGKCKVFDEKADGYVRSEGCGIVILKRLGDAKKSGDNIIAVVKSIETNHDGFSNGMTAPNPKAQKEVIEKTLASARLAPNDITYIEAHGTGTKLGDPIEFNALTEIFGSTERKKPLYIGSVKSNIGHLESAASMASFIKVALMLKNKKIPKNLHLNSVNPLINLQAIPAEIPQHLTDWEIENYNKRYAGVCSFGFTGTNAHAILEEYIEENTKSIKNDNDDQIATSAFSPYLFTLSGQTKEALQAQIVNYINYLKDNPDINLVELCQNLFNYRTHFQYRLALTATDIIDLENKLISGDYLTNLIPVNNKNKIAFLFTGQGAQYTHMGKELYFSQPTFKHAIDECHEILKKDLPVSLLEILFEEKNKELLNQTQYTQPAIFTIDYALAKFWQSLGITPSAVIGHSVGEYAAAVIAEVMSLKDALKLVALRGKLMQSLPKGFMLALNGQYEDSLEIIHAIRQANPDLILDIAAFNSLEQIVVSGEQKAIKKVEELCHEKAIQTTLLNVSHAFHSRLMIPILDEFQKCAENIIYHSPKMAFISNLTGLNLEVKPSANYWREHILKPVKFSEGIKTLIDNNFNFFIETGPHPILTSFGIACHAEAGNRNWLGSLKKNGDDWSPILNSLQKLYLSGVALDWKKLNKHLMNTLKKIHLPTYPFQRKLYWPETLTKVLNSSQNKLYNAVYSLQWHEQEIASNNLTDKQLGVWLVFIPADYKIEQFSIAFQQRFEKIIYIKPGNSFQNTNGKLFTINPNKLEDFDKLVADNSVISGIFYLWGLDLKNDDSESTSSEDINNSIKITCDGLLNLVNTISKKSAPALSLWVVTHAALFPPHKSNLPIASPLIGLSKVINIEFPQLKYNYIDVVSPEIKIDEVVEILYKEVKANTYGQLIAYNHNKRYVPFISPYSLPTQISSALFKPDYTYLITGGLGGLGFELCKWIISNGGKYIAIMGRRTLNAHLGRQLQELKDNAVVNYYQTDVANLENLTQKMSELIQEMPSIKGIFHTAGVLQDCLITNHTWQRFKEVTDPKIAGSWNLHRLSQKLNFALDYFVLFSSISALLGSRGQANYAAANAFLDGLSHYRHSLNLPALSINFGPWENIGMTHNHEQPWLKVGVKNIPIRNGLQIIGKMLTTNSPQLILLPYALEQKAVKFLSTMQLALMNKLFELELNLKDLVLEPALDPLIEENLLAKIQKEMHVEEKNKIIVEFLIKEVSKILNLTKKDYDLAESRLLELGMDSITGVELLNAINNAMPLNTLSIKALMFEDRTIKELAAYINELAATLN</sequence>
<dbReference type="PANTHER" id="PTHR43775:SF37">
    <property type="entry name" value="SI:DKEY-61P9.11"/>
    <property type="match status" value="1"/>
</dbReference>
<feature type="transmembrane region" description="Helical" evidence="10">
    <location>
        <begin position="69"/>
        <end position="87"/>
    </location>
</feature>
<dbReference type="InterPro" id="IPR036291">
    <property type="entry name" value="NAD(P)-bd_dom_sf"/>
</dbReference>
<dbReference type="Pfam" id="PF22621">
    <property type="entry name" value="CurL-like_PKS_C"/>
    <property type="match status" value="1"/>
</dbReference>
<dbReference type="Pfam" id="PF23024">
    <property type="entry name" value="AMP-dom_DIP2-like"/>
    <property type="match status" value="1"/>
</dbReference>
<dbReference type="SMART" id="SM01294">
    <property type="entry name" value="PKS_PP_betabranch"/>
    <property type="match status" value="1"/>
</dbReference>
<evidence type="ECO:0000256" key="5">
    <source>
        <dbReference type="ARBA" id="ARBA00022553"/>
    </source>
</evidence>
<dbReference type="InterPro" id="IPR013968">
    <property type="entry name" value="PKS_KR"/>
</dbReference>
<accession>A0A378JVZ3</accession>
<keyword evidence="10" id="KW-0812">Transmembrane</keyword>
<dbReference type="SUPFAM" id="SSF47336">
    <property type="entry name" value="ACP-like"/>
    <property type="match status" value="2"/>
</dbReference>
<dbReference type="Gene3D" id="3.40.366.10">
    <property type="entry name" value="Malonyl-Coenzyme A Acyl Carrier Protein, domain 2"/>
    <property type="match status" value="1"/>
</dbReference>
<dbReference type="Proteomes" id="UP000254794">
    <property type="component" value="Unassembled WGS sequence"/>
</dbReference>
<dbReference type="Gene3D" id="3.40.50.12780">
    <property type="entry name" value="N-terminal domain of ligase-like"/>
    <property type="match status" value="1"/>
</dbReference>
<dbReference type="InterPro" id="IPR020841">
    <property type="entry name" value="PKS_Beta-ketoAc_synthase_dom"/>
</dbReference>
<dbReference type="InterPro" id="IPR014031">
    <property type="entry name" value="Ketoacyl_synth_C"/>
</dbReference>
<dbReference type="InterPro" id="IPR036736">
    <property type="entry name" value="ACP-like_sf"/>
</dbReference>
<dbReference type="InterPro" id="IPR040097">
    <property type="entry name" value="FAAL/FAAC"/>
</dbReference>
<dbReference type="EC" id="2.3.1.94" evidence="13"/>
<dbReference type="InterPro" id="IPR001227">
    <property type="entry name" value="Ac_transferase_dom_sf"/>
</dbReference>
<dbReference type="Gene3D" id="3.40.47.10">
    <property type="match status" value="1"/>
</dbReference>
<dbReference type="Pfam" id="PF08659">
    <property type="entry name" value="KR"/>
    <property type="match status" value="1"/>
</dbReference>
<organism evidence="13 14">
    <name type="scientific">Legionella busanensis</name>
    <dbReference type="NCBI Taxonomy" id="190655"/>
    <lineage>
        <taxon>Bacteria</taxon>
        <taxon>Pseudomonadati</taxon>
        <taxon>Pseudomonadota</taxon>
        <taxon>Gammaproteobacteria</taxon>
        <taxon>Legionellales</taxon>
        <taxon>Legionellaceae</taxon>
        <taxon>Legionella</taxon>
    </lineage>
</organism>
<name>A0A378JVZ3_9GAMM</name>
<evidence type="ECO:0000256" key="9">
    <source>
        <dbReference type="ARBA" id="ARBA00054155"/>
    </source>
</evidence>
<dbReference type="Pfam" id="PF00550">
    <property type="entry name" value="PP-binding"/>
    <property type="match status" value="2"/>
</dbReference>
<dbReference type="CDD" id="cd08955">
    <property type="entry name" value="KR_2_FAS_SDR_x"/>
    <property type="match status" value="1"/>
</dbReference>
<dbReference type="Pfam" id="PF00109">
    <property type="entry name" value="ketoacyl-synt"/>
    <property type="match status" value="1"/>
</dbReference>
<dbReference type="InterPro" id="IPR042099">
    <property type="entry name" value="ANL_N_sf"/>
</dbReference>
<dbReference type="Gene3D" id="1.10.1200.10">
    <property type="entry name" value="ACP-like"/>
    <property type="match status" value="2"/>
</dbReference>
<dbReference type="FunFam" id="3.40.50.12780:FF:000013">
    <property type="entry name" value="Long-chain-fatty-acid--AMP ligase FadD32"/>
    <property type="match status" value="1"/>
</dbReference>
<comment type="function">
    <text evidence="9">Involved in production of the polyketide antibiotic thailandamide.</text>
</comment>
<dbReference type="Gene3D" id="3.30.300.30">
    <property type="match status" value="1"/>
</dbReference>
<dbReference type="InterPro" id="IPR016039">
    <property type="entry name" value="Thiolase-like"/>
</dbReference>
<dbReference type="SUPFAM" id="SSF55048">
    <property type="entry name" value="Probable ACP-binding domain of malonyl-CoA ACP transacylase"/>
    <property type="match status" value="1"/>
</dbReference>
<dbReference type="Gene3D" id="3.30.70.3290">
    <property type="match status" value="1"/>
</dbReference>
<keyword evidence="10" id="KW-1133">Transmembrane helix</keyword>
<protein>
    <submittedName>
        <fullName evidence="13">Polyketide synthase</fullName>
        <ecNumber evidence="13">2.3.1.94</ecNumber>
    </submittedName>
</protein>
<feature type="transmembrane region" description="Helical" evidence="10">
    <location>
        <begin position="205"/>
        <end position="227"/>
    </location>
</feature>
<dbReference type="SUPFAM" id="SSF56801">
    <property type="entry name" value="Acetyl-CoA synthetase-like"/>
    <property type="match status" value="1"/>
</dbReference>
<evidence type="ECO:0000256" key="4">
    <source>
        <dbReference type="ARBA" id="ARBA00022450"/>
    </source>
</evidence>
<keyword evidence="10" id="KW-0472">Membrane</keyword>
<dbReference type="SMART" id="SM00823">
    <property type="entry name" value="PKS_PP"/>
    <property type="match status" value="2"/>
</dbReference>
<proteinExistence type="inferred from homology"/>
<dbReference type="PROSITE" id="PS50075">
    <property type="entry name" value="CARRIER"/>
    <property type="match status" value="2"/>
</dbReference>
<evidence type="ECO:0000256" key="3">
    <source>
        <dbReference type="ARBA" id="ARBA00006484"/>
    </source>
</evidence>
<dbReference type="PROSITE" id="PS00606">
    <property type="entry name" value="KS3_1"/>
    <property type="match status" value="1"/>
</dbReference>
<dbReference type="Pfam" id="PF00698">
    <property type="entry name" value="Acyl_transf_1"/>
    <property type="match status" value="1"/>
</dbReference>
<dbReference type="InterPro" id="IPR016035">
    <property type="entry name" value="Acyl_Trfase/lysoPLipase"/>
</dbReference>
<dbReference type="PROSITE" id="PS00012">
    <property type="entry name" value="PHOSPHOPANTETHEINE"/>
    <property type="match status" value="1"/>
</dbReference>
<dbReference type="Pfam" id="PF21394">
    <property type="entry name" value="Beta-ketacyl_N"/>
    <property type="match status" value="1"/>
</dbReference>
<feature type="domain" description="Ketosynthase family 3 (KS3)" evidence="12">
    <location>
        <begin position="672"/>
        <end position="1098"/>
    </location>
</feature>
<evidence type="ECO:0000256" key="7">
    <source>
        <dbReference type="ARBA" id="ARBA00022832"/>
    </source>
</evidence>
<dbReference type="InterPro" id="IPR009081">
    <property type="entry name" value="PP-bd_ACP"/>
</dbReference>
<dbReference type="OrthoDB" id="9778690at2"/>
<dbReference type="InterPro" id="IPR014030">
    <property type="entry name" value="Ketoacyl_synth_N"/>
</dbReference>
<dbReference type="GO" id="GO:0004315">
    <property type="term" value="F:3-oxoacyl-[acyl-carrier-protein] synthase activity"/>
    <property type="evidence" value="ECO:0007669"/>
    <property type="project" value="InterPro"/>
</dbReference>
<dbReference type="GO" id="GO:0071766">
    <property type="term" value="P:Actinobacterium-type cell wall biogenesis"/>
    <property type="evidence" value="ECO:0007669"/>
    <property type="project" value="UniProtKB-ARBA"/>
</dbReference>
<dbReference type="CDD" id="cd05931">
    <property type="entry name" value="FAAL"/>
    <property type="match status" value="1"/>
</dbReference>
<comment type="pathway">
    <text evidence="1">Lipid metabolism; fatty acid biosynthesis.</text>
</comment>
<dbReference type="SMART" id="SM00827">
    <property type="entry name" value="PKS_AT"/>
    <property type="match status" value="1"/>
</dbReference>
<dbReference type="SMART" id="SM00825">
    <property type="entry name" value="PKS_KS"/>
    <property type="match status" value="1"/>
</dbReference>
<comment type="similarity">
    <text evidence="3">Belongs to the short-chain dehydrogenases/reductases (SDR) family.</text>
</comment>
<gene>
    <name evidence="13" type="primary">eryA_2</name>
    <name evidence="13" type="ORF">NCTC13316_02495</name>
</gene>
<dbReference type="SUPFAM" id="SSF53901">
    <property type="entry name" value="Thiolase-like"/>
    <property type="match status" value="1"/>
</dbReference>
<keyword evidence="14" id="KW-1185">Reference proteome</keyword>
<dbReference type="RefSeq" id="WP_115331946.1">
    <property type="nucleotide sequence ID" value="NZ_CAAAHP010000006.1"/>
</dbReference>
<comment type="similarity">
    <text evidence="2">Belongs to the ATP-dependent AMP-binding enzyme family.</text>
</comment>
<dbReference type="EMBL" id="UGOD01000001">
    <property type="protein sequence ID" value="STX52382.1"/>
    <property type="molecule type" value="Genomic_DNA"/>
</dbReference>
<dbReference type="Pfam" id="PF00501">
    <property type="entry name" value="AMP-binding"/>
    <property type="match status" value="1"/>
</dbReference>
<dbReference type="InterPro" id="IPR025110">
    <property type="entry name" value="AMP-bd_C"/>
</dbReference>
<dbReference type="InterPro" id="IPR045851">
    <property type="entry name" value="AMP-bd_C_sf"/>
</dbReference>
<feature type="domain" description="Carrier" evidence="11">
    <location>
        <begin position="582"/>
        <end position="656"/>
    </location>
</feature>
<dbReference type="UniPathway" id="UPA00094"/>
<dbReference type="InterPro" id="IPR018201">
    <property type="entry name" value="Ketoacyl_synth_AS"/>
</dbReference>
<dbReference type="InterPro" id="IPR000873">
    <property type="entry name" value="AMP-dep_synth/lig_dom"/>
</dbReference>
<dbReference type="InterPro" id="IPR049490">
    <property type="entry name" value="C883_1060-like_KR_N"/>
</dbReference>
<dbReference type="SUPFAM" id="SSF51735">
    <property type="entry name" value="NAD(P)-binding Rossmann-fold domains"/>
    <property type="match status" value="2"/>
</dbReference>
<dbReference type="InterPro" id="IPR020806">
    <property type="entry name" value="PKS_PP-bd"/>
</dbReference>
<reference evidence="13 14" key="1">
    <citation type="submission" date="2018-06" db="EMBL/GenBank/DDBJ databases">
        <authorList>
            <consortium name="Pathogen Informatics"/>
            <person name="Doyle S."/>
        </authorList>
    </citation>
    <scope>NUCLEOTIDE SEQUENCE [LARGE SCALE GENOMIC DNA]</scope>
    <source>
        <strain evidence="13 14">NCTC13316</strain>
    </source>
</reference>
<evidence type="ECO:0000256" key="6">
    <source>
        <dbReference type="ARBA" id="ARBA00022679"/>
    </source>
</evidence>
<dbReference type="GO" id="GO:0047879">
    <property type="term" value="F:erythronolide synthase activity"/>
    <property type="evidence" value="ECO:0007669"/>
    <property type="project" value="UniProtKB-EC"/>
</dbReference>
<dbReference type="FunFam" id="3.40.47.10:FF:000019">
    <property type="entry name" value="Polyketide synthase type I"/>
    <property type="match status" value="1"/>
</dbReference>
<dbReference type="InterPro" id="IPR006162">
    <property type="entry name" value="Ppantetheine_attach_site"/>
</dbReference>
<evidence type="ECO:0000313" key="14">
    <source>
        <dbReference type="Proteomes" id="UP000254794"/>
    </source>
</evidence>
<evidence type="ECO:0000256" key="8">
    <source>
        <dbReference type="ARBA" id="ARBA00023098"/>
    </source>
</evidence>
<dbReference type="Gene3D" id="3.40.50.720">
    <property type="entry name" value="NAD(P)-binding Rossmann-like Domain"/>
    <property type="match status" value="1"/>
</dbReference>
<dbReference type="SMART" id="SM00822">
    <property type="entry name" value="PKS_KR"/>
    <property type="match status" value="1"/>
</dbReference>
<keyword evidence="6 13" id="KW-0808">Transferase</keyword>
<evidence type="ECO:0000256" key="10">
    <source>
        <dbReference type="SAM" id="Phobius"/>
    </source>
</evidence>
<dbReference type="PROSITE" id="PS52004">
    <property type="entry name" value="KS3_2"/>
    <property type="match status" value="1"/>
</dbReference>
<dbReference type="GO" id="GO:0031177">
    <property type="term" value="F:phosphopantetheine binding"/>
    <property type="evidence" value="ECO:0007669"/>
    <property type="project" value="InterPro"/>
</dbReference>
<evidence type="ECO:0000259" key="12">
    <source>
        <dbReference type="PROSITE" id="PS52004"/>
    </source>
</evidence>
<dbReference type="Pfam" id="PF02801">
    <property type="entry name" value="Ketoacyl-synt_C"/>
    <property type="match status" value="1"/>
</dbReference>
<evidence type="ECO:0000313" key="13">
    <source>
        <dbReference type="EMBL" id="STX52382.1"/>
    </source>
</evidence>
<keyword evidence="4" id="KW-0596">Phosphopantetheine</keyword>
<keyword evidence="5" id="KW-0597">Phosphoprotein</keyword>
<evidence type="ECO:0000259" key="11">
    <source>
        <dbReference type="PROSITE" id="PS50075"/>
    </source>
</evidence>
<dbReference type="GO" id="GO:0004312">
    <property type="term" value="F:fatty acid synthase activity"/>
    <property type="evidence" value="ECO:0007669"/>
    <property type="project" value="TreeGrafter"/>
</dbReference>
<dbReference type="PANTHER" id="PTHR43775">
    <property type="entry name" value="FATTY ACID SYNTHASE"/>
    <property type="match status" value="1"/>
</dbReference>
<dbReference type="SUPFAM" id="SSF52151">
    <property type="entry name" value="FabD/lysophospholipase-like"/>
    <property type="match status" value="1"/>
</dbReference>
<dbReference type="InterPro" id="IPR014043">
    <property type="entry name" value="Acyl_transferase_dom"/>
</dbReference>
<keyword evidence="13" id="KW-0012">Acyltransferase</keyword>
<feature type="domain" description="Carrier" evidence="11">
    <location>
        <begin position="2090"/>
        <end position="2170"/>
    </location>
</feature>
<keyword evidence="7" id="KW-0276">Fatty acid metabolism</keyword>